<dbReference type="Proteomes" id="UP000006380">
    <property type="component" value="Chromosome"/>
</dbReference>
<organism evidence="2 3">
    <name type="scientific">Campylobacter curvus (strain 525.92)</name>
    <dbReference type="NCBI Taxonomy" id="360105"/>
    <lineage>
        <taxon>Bacteria</taxon>
        <taxon>Pseudomonadati</taxon>
        <taxon>Campylobacterota</taxon>
        <taxon>Epsilonproteobacteria</taxon>
        <taxon>Campylobacterales</taxon>
        <taxon>Campylobacteraceae</taxon>
        <taxon>Campylobacter</taxon>
    </lineage>
</organism>
<dbReference type="STRING" id="360105.CCV52592_2144"/>
<feature type="chain" id="PRO_5005801419" evidence="1">
    <location>
        <begin position="22"/>
        <end position="254"/>
    </location>
</feature>
<sequence>MKISKSAFALIVGGILTSAGAHDFWLNAANDKVLNIQIGYGHEFPGVEPISQKRVQLFQTPYLLKNGEKFEVEQKGENFNFEGKKVAKGSYIVVGEYKPTFWSQMADGKWQMQTNRKNGQGVKYCELAKMSAKAVLNVGVADESVVKPIGQTLEIVPLSNPANFAVDEFFGMQVLFEGKPLAGVDVGVISPYLENTHDNEQRAFWGKTDKNGRINIKLFKAGEYAVSVLYKTAYKDSAECDENVYESTFKFALK</sequence>
<dbReference type="EMBL" id="CP000767">
    <property type="protein sequence ID" value="ALF45098.1"/>
    <property type="molecule type" value="Genomic_DNA"/>
</dbReference>
<protein>
    <submittedName>
        <fullName evidence="2">ABC transporter, periplasmic substrate-binding protein (DUF4198 domain)</fullName>
    </submittedName>
</protein>
<dbReference type="KEGG" id="ccv:CCV52592_2144"/>
<evidence type="ECO:0000256" key="1">
    <source>
        <dbReference type="SAM" id="SignalP"/>
    </source>
</evidence>
<gene>
    <name evidence="2" type="ORF">CCV52592_2144</name>
</gene>
<dbReference type="OrthoDB" id="3034796at2"/>
<evidence type="ECO:0000313" key="3">
    <source>
        <dbReference type="Proteomes" id="UP000006380"/>
    </source>
</evidence>
<dbReference type="AlphaFoldDB" id="A0A0M4S9N2"/>
<keyword evidence="1" id="KW-0732">Signal</keyword>
<accession>A0A0M4S9N2</accession>
<dbReference type="InterPro" id="IPR019613">
    <property type="entry name" value="DUF4198"/>
</dbReference>
<reference evidence="2" key="1">
    <citation type="submission" date="2016-07" db="EMBL/GenBank/DDBJ databases">
        <title>Comparative genomics of the Campylobacter concisus group.</title>
        <authorList>
            <person name="Miller W.G."/>
            <person name="Yee E."/>
            <person name="Chapman M.H."/>
            <person name="Huynh S."/>
            <person name="Bono J.L."/>
            <person name="On S.L.W."/>
            <person name="StLeger J."/>
            <person name="Foster G."/>
            <person name="Parker C.T."/>
        </authorList>
    </citation>
    <scope>NUCLEOTIDE SEQUENCE</scope>
    <source>
        <strain evidence="2">525.92</strain>
    </source>
</reference>
<dbReference type="RefSeq" id="WP_009651082.1">
    <property type="nucleotide sequence ID" value="NC_009715.2"/>
</dbReference>
<name>A0A0M4S9N2_CAMC5</name>
<dbReference type="Pfam" id="PF10670">
    <property type="entry name" value="DUF4198"/>
    <property type="match status" value="1"/>
</dbReference>
<feature type="signal peptide" evidence="1">
    <location>
        <begin position="1"/>
        <end position="21"/>
    </location>
</feature>
<keyword evidence="3" id="KW-1185">Reference proteome</keyword>
<evidence type="ECO:0000313" key="2">
    <source>
        <dbReference type="EMBL" id="ALF45098.1"/>
    </source>
</evidence>
<proteinExistence type="predicted"/>